<sequence length="25" mass="2672">MSELSVPPPRDAGKPLPLTLFTSSM</sequence>
<dbReference type="Proteomes" id="UP000634136">
    <property type="component" value="Unassembled WGS sequence"/>
</dbReference>
<name>A0A834TX81_9FABA</name>
<dbReference type="AlphaFoldDB" id="A0A834TX81"/>
<feature type="compositionally biased region" description="Pro residues" evidence="1">
    <location>
        <begin position="1"/>
        <end position="10"/>
    </location>
</feature>
<gene>
    <name evidence="2" type="ORF">G2W53_012716</name>
</gene>
<accession>A0A834TX81</accession>
<evidence type="ECO:0000256" key="1">
    <source>
        <dbReference type="SAM" id="MobiDB-lite"/>
    </source>
</evidence>
<keyword evidence="3" id="KW-1185">Reference proteome</keyword>
<feature type="region of interest" description="Disordered" evidence="1">
    <location>
        <begin position="1"/>
        <end position="25"/>
    </location>
</feature>
<evidence type="ECO:0000313" key="3">
    <source>
        <dbReference type="Proteomes" id="UP000634136"/>
    </source>
</evidence>
<evidence type="ECO:0000313" key="2">
    <source>
        <dbReference type="EMBL" id="KAF7830383.1"/>
    </source>
</evidence>
<comment type="caution">
    <text evidence="2">The sequence shown here is derived from an EMBL/GenBank/DDBJ whole genome shotgun (WGS) entry which is preliminary data.</text>
</comment>
<organism evidence="2 3">
    <name type="scientific">Senna tora</name>
    <dbReference type="NCBI Taxonomy" id="362788"/>
    <lineage>
        <taxon>Eukaryota</taxon>
        <taxon>Viridiplantae</taxon>
        <taxon>Streptophyta</taxon>
        <taxon>Embryophyta</taxon>
        <taxon>Tracheophyta</taxon>
        <taxon>Spermatophyta</taxon>
        <taxon>Magnoliopsida</taxon>
        <taxon>eudicotyledons</taxon>
        <taxon>Gunneridae</taxon>
        <taxon>Pentapetalae</taxon>
        <taxon>rosids</taxon>
        <taxon>fabids</taxon>
        <taxon>Fabales</taxon>
        <taxon>Fabaceae</taxon>
        <taxon>Caesalpinioideae</taxon>
        <taxon>Cassia clade</taxon>
        <taxon>Senna</taxon>
    </lineage>
</organism>
<reference evidence="2" key="1">
    <citation type="submission" date="2020-09" db="EMBL/GenBank/DDBJ databases">
        <title>Genome-Enabled Discovery of Anthraquinone Biosynthesis in Senna tora.</title>
        <authorList>
            <person name="Kang S.-H."/>
            <person name="Pandey R.P."/>
            <person name="Lee C.-M."/>
            <person name="Sim J.-S."/>
            <person name="Jeong J.-T."/>
            <person name="Choi B.-S."/>
            <person name="Jung M."/>
            <person name="Ginzburg D."/>
            <person name="Zhao K."/>
            <person name="Won S.Y."/>
            <person name="Oh T.-J."/>
            <person name="Yu Y."/>
            <person name="Kim N.-H."/>
            <person name="Lee O.R."/>
            <person name="Lee T.-H."/>
            <person name="Bashyal P."/>
            <person name="Kim T.-S."/>
            <person name="Lee W.-H."/>
            <person name="Kawkins C."/>
            <person name="Kim C.-K."/>
            <person name="Kim J.S."/>
            <person name="Ahn B.O."/>
            <person name="Rhee S.Y."/>
            <person name="Sohng J.K."/>
        </authorList>
    </citation>
    <scope>NUCLEOTIDE SEQUENCE</scope>
    <source>
        <tissue evidence="2">Leaf</tissue>
    </source>
</reference>
<dbReference type="EMBL" id="JAAIUW010000005">
    <property type="protein sequence ID" value="KAF7830383.1"/>
    <property type="molecule type" value="Genomic_DNA"/>
</dbReference>
<protein>
    <submittedName>
        <fullName evidence="2">Uncharacterized protein</fullName>
    </submittedName>
</protein>
<proteinExistence type="predicted"/>